<accession>A0ABT5H5U5</accession>
<dbReference type="RefSeq" id="WP_272719900.1">
    <property type="nucleotide sequence ID" value="NZ_JAQPYS010000037.1"/>
</dbReference>
<evidence type="ECO:0000313" key="3">
    <source>
        <dbReference type="Proteomes" id="UP001215398"/>
    </source>
</evidence>
<evidence type="ECO:0008006" key="4">
    <source>
        <dbReference type="Google" id="ProtNLM"/>
    </source>
</evidence>
<sequence length="433" mass="48671">MSMKTLFYLSLICVVTLFSACGSNTQRPQRSFFPIPCMSKTGFYYVDENGEKMDALSGELAAIGWKPNLNYSLGSGFFKDGLLKVRDVYFFDRNGTLVLNVEEVFAKVFGEYAEYAKCSDFSEGIAFVQGGSLEDRTRATAINKKGEVLFELAGRPLTAFYEGVAYFMAADGNIGVFNSKGEILVEPREDIARAVTQYVKTPPLRGKASVKNEEGLIGAINFKGELVVDYISKDLPLEFDQNDCAVFYKDSRYGLVDGKGKILIEPIYTRLENDGNWYYFKTEDNKIGWCDKNGKEKIAAVNRDIEFKYGRTKAGPYPFYGSDYSIAFSTFDLDGERVYKSHALTKEGLEDTLHLYFNGQIYGYLLVTPFVNGIAVGLDVKERTCALIGEKGIDDILHPELNDNYFACVWESNDLEAIGDYIVHPWAYWKGAY</sequence>
<gene>
    <name evidence="2" type="ORF">PQG98_05740</name>
</gene>
<dbReference type="PANTHER" id="PTHR37841:SF1">
    <property type="entry name" value="DUF3298 DOMAIN-CONTAINING PROTEIN"/>
    <property type="match status" value="1"/>
</dbReference>
<protein>
    <recommendedName>
        <fullName evidence="4">WG repeat-containing protein</fullName>
    </recommendedName>
</protein>
<dbReference type="InterPro" id="IPR032774">
    <property type="entry name" value="WG_beta_rep"/>
</dbReference>
<dbReference type="Proteomes" id="UP001215398">
    <property type="component" value="Unassembled WGS sequence"/>
</dbReference>
<organism evidence="2 3">
    <name type="scientific">Bacteroides zhangwenhongii</name>
    <dbReference type="NCBI Taxonomy" id="2650157"/>
    <lineage>
        <taxon>Bacteria</taxon>
        <taxon>Pseudomonadati</taxon>
        <taxon>Bacteroidota</taxon>
        <taxon>Bacteroidia</taxon>
        <taxon>Bacteroidales</taxon>
        <taxon>Bacteroidaceae</taxon>
        <taxon>Bacteroides</taxon>
    </lineage>
</organism>
<evidence type="ECO:0000256" key="1">
    <source>
        <dbReference type="SAM" id="SignalP"/>
    </source>
</evidence>
<evidence type="ECO:0000313" key="2">
    <source>
        <dbReference type="EMBL" id="MDC7135849.1"/>
    </source>
</evidence>
<feature type="chain" id="PRO_5047452065" description="WG repeat-containing protein" evidence="1">
    <location>
        <begin position="21"/>
        <end position="433"/>
    </location>
</feature>
<keyword evidence="3" id="KW-1185">Reference proteome</keyword>
<comment type="caution">
    <text evidence="2">The sequence shown here is derived from an EMBL/GenBank/DDBJ whole genome shotgun (WGS) entry which is preliminary data.</text>
</comment>
<feature type="signal peptide" evidence="1">
    <location>
        <begin position="1"/>
        <end position="20"/>
    </location>
</feature>
<name>A0ABT5H5U5_9BACE</name>
<keyword evidence="1" id="KW-0732">Signal</keyword>
<dbReference type="Pfam" id="PF14903">
    <property type="entry name" value="WG_beta_rep"/>
    <property type="match status" value="1"/>
</dbReference>
<dbReference type="PROSITE" id="PS51257">
    <property type="entry name" value="PROKAR_LIPOPROTEIN"/>
    <property type="match status" value="1"/>
</dbReference>
<dbReference type="EMBL" id="JAQPYS010000037">
    <property type="protein sequence ID" value="MDC7135849.1"/>
    <property type="molecule type" value="Genomic_DNA"/>
</dbReference>
<dbReference type="PANTHER" id="PTHR37841">
    <property type="entry name" value="GLR2918 PROTEIN"/>
    <property type="match status" value="1"/>
</dbReference>
<proteinExistence type="predicted"/>
<reference evidence="2 3" key="1">
    <citation type="submission" date="2023-01" db="EMBL/GenBank/DDBJ databases">
        <title>Exploring GABA producing Bacteroides strains toward improving mental health.</title>
        <authorList>
            <person name="Yousuf B."/>
            <person name="Bouhlel N.E."/>
            <person name="Mottawea W."/>
            <person name="Hammami R."/>
        </authorList>
    </citation>
    <scope>NUCLEOTIDE SEQUENCE [LARGE SCALE GENOMIC DNA]</scope>
    <source>
        <strain evidence="2 3">UO.H1054</strain>
    </source>
</reference>